<evidence type="ECO:0000313" key="2">
    <source>
        <dbReference type="Proteomes" id="UP000001194"/>
    </source>
</evidence>
<dbReference type="SUPFAM" id="SSF52047">
    <property type="entry name" value="RNI-like"/>
    <property type="match status" value="1"/>
</dbReference>
<reference evidence="1 2" key="1">
    <citation type="journal article" date="2008" name="Nature">
        <title>The genome of Laccaria bicolor provides insights into mycorrhizal symbiosis.</title>
        <authorList>
            <person name="Martin F."/>
            <person name="Aerts A."/>
            <person name="Ahren D."/>
            <person name="Brun A."/>
            <person name="Danchin E.G.J."/>
            <person name="Duchaussoy F."/>
            <person name="Gibon J."/>
            <person name="Kohler A."/>
            <person name="Lindquist E."/>
            <person name="Pereda V."/>
            <person name="Salamov A."/>
            <person name="Shapiro H.J."/>
            <person name="Wuyts J."/>
            <person name="Blaudez D."/>
            <person name="Buee M."/>
            <person name="Brokstein P."/>
            <person name="Canbaeck B."/>
            <person name="Cohen D."/>
            <person name="Courty P.E."/>
            <person name="Coutinho P.M."/>
            <person name="Delaruelle C."/>
            <person name="Detter J.C."/>
            <person name="Deveau A."/>
            <person name="DiFazio S."/>
            <person name="Duplessis S."/>
            <person name="Fraissinet-Tachet L."/>
            <person name="Lucic E."/>
            <person name="Frey-Klett P."/>
            <person name="Fourrey C."/>
            <person name="Feussner I."/>
            <person name="Gay G."/>
            <person name="Grimwood J."/>
            <person name="Hoegger P.J."/>
            <person name="Jain P."/>
            <person name="Kilaru S."/>
            <person name="Labbe J."/>
            <person name="Lin Y.C."/>
            <person name="Legue V."/>
            <person name="Le Tacon F."/>
            <person name="Marmeisse R."/>
            <person name="Melayah D."/>
            <person name="Montanini B."/>
            <person name="Muratet M."/>
            <person name="Nehls U."/>
            <person name="Niculita-Hirzel H."/>
            <person name="Oudot-Le Secq M.P."/>
            <person name="Peter M."/>
            <person name="Quesneville H."/>
            <person name="Rajashekar B."/>
            <person name="Reich M."/>
            <person name="Rouhier N."/>
            <person name="Schmutz J."/>
            <person name="Yin T."/>
            <person name="Chalot M."/>
            <person name="Henrissat B."/>
            <person name="Kuees U."/>
            <person name="Lucas S."/>
            <person name="Van de Peer Y."/>
            <person name="Podila G.K."/>
            <person name="Polle A."/>
            <person name="Pukkila P.J."/>
            <person name="Richardson P.M."/>
            <person name="Rouze P."/>
            <person name="Sanders I.R."/>
            <person name="Stajich J.E."/>
            <person name="Tunlid A."/>
            <person name="Tuskan G."/>
            <person name="Grigoriev I.V."/>
        </authorList>
    </citation>
    <scope>NUCLEOTIDE SEQUENCE [LARGE SCALE GENOMIC DNA]</scope>
    <source>
        <strain evidence="2">S238N-H82 / ATCC MYA-4686</strain>
    </source>
</reference>
<dbReference type="KEGG" id="lbc:LACBIDRAFT_325351"/>
<dbReference type="RefSeq" id="XP_001879039.1">
    <property type="nucleotide sequence ID" value="XM_001879004.1"/>
</dbReference>
<sequence length="439" mass="49227">MSFEGITGTAREDVYHFSKPGLGHPLARSIHPPSFIEMSPTGFLGHSKQKICPLLCNLSGVILDSNDFNGLAIFPRLVIGPHIRTIEIDYLKDSFSWSNLTAVLKKAAPTNLSSFMLKRVASTLSWSEAESLELLLILRGAKILDTARMFLTSRIISLIATFPALEDLKFSVTEREMEGCTPSIITNSFQTITSLAIRSDSDNACQMMLMRIQSRTCRSLELTRTSHNDWNVEKLFSALYACNVASSLESLHVDYGLWTDYKSFNINAHALKHLHSFKHLRDLTIDPSSIDLCDNDLLEFAKSLPQLRSLVFFEDYVLNNQPNCTFIGMQHIIQFCPNLQDLALCVDARQIPIFATQPDGEYPVGFHLTSLNLRNSPVSNACDVASYLIMLLPALKKFQTAYLSDATMDLEEGQVDIYQAIWLEAGGLLQHTFTSQTQW</sequence>
<dbReference type="OrthoDB" id="2841072at2759"/>
<protein>
    <submittedName>
        <fullName evidence="1">Predicted protein</fullName>
    </submittedName>
</protein>
<proteinExistence type="predicted"/>
<dbReference type="EMBL" id="DS547097">
    <property type="protein sequence ID" value="EDR10589.1"/>
    <property type="molecule type" value="Genomic_DNA"/>
</dbReference>
<dbReference type="InterPro" id="IPR032675">
    <property type="entry name" value="LRR_dom_sf"/>
</dbReference>
<gene>
    <name evidence="1" type="ORF">LACBIDRAFT_325351</name>
</gene>
<name>B0D4M6_LACBS</name>
<evidence type="ECO:0000313" key="1">
    <source>
        <dbReference type="EMBL" id="EDR10589.1"/>
    </source>
</evidence>
<accession>B0D4M6</accession>
<dbReference type="Gene3D" id="3.80.10.10">
    <property type="entry name" value="Ribonuclease Inhibitor"/>
    <property type="match status" value="1"/>
</dbReference>
<dbReference type="Proteomes" id="UP000001194">
    <property type="component" value="Unassembled WGS sequence"/>
</dbReference>
<organism evidence="2">
    <name type="scientific">Laccaria bicolor (strain S238N-H82 / ATCC MYA-4686)</name>
    <name type="common">Bicoloured deceiver</name>
    <name type="synonym">Laccaria laccata var. bicolor</name>
    <dbReference type="NCBI Taxonomy" id="486041"/>
    <lineage>
        <taxon>Eukaryota</taxon>
        <taxon>Fungi</taxon>
        <taxon>Dikarya</taxon>
        <taxon>Basidiomycota</taxon>
        <taxon>Agaricomycotina</taxon>
        <taxon>Agaricomycetes</taxon>
        <taxon>Agaricomycetidae</taxon>
        <taxon>Agaricales</taxon>
        <taxon>Agaricineae</taxon>
        <taxon>Hydnangiaceae</taxon>
        <taxon>Laccaria</taxon>
    </lineage>
</organism>
<dbReference type="GeneID" id="6074485"/>
<dbReference type="InParanoid" id="B0D4M6"/>
<dbReference type="HOGENOM" id="CLU_021164_1_0_1"/>
<keyword evidence="2" id="KW-1185">Reference proteome</keyword>
<dbReference type="AlphaFoldDB" id="B0D4M6"/>